<dbReference type="Gene3D" id="3.20.20.10">
    <property type="entry name" value="Alanine racemase"/>
    <property type="match status" value="1"/>
</dbReference>
<proteinExistence type="predicted"/>
<dbReference type="SUPFAM" id="SSF51419">
    <property type="entry name" value="PLP-binding barrel"/>
    <property type="match status" value="1"/>
</dbReference>
<dbReference type="AlphaFoldDB" id="A0A438WIC5"/>
<dbReference type="PANTHER" id="PTHR43295">
    <property type="entry name" value="ARGININE DECARBOXYLASE"/>
    <property type="match status" value="1"/>
</dbReference>
<dbReference type="GO" id="GO:0033388">
    <property type="term" value="P:putrescine biosynthetic process from arginine"/>
    <property type="evidence" value="ECO:0007669"/>
    <property type="project" value="TreeGrafter"/>
</dbReference>
<evidence type="ECO:0000256" key="2">
    <source>
        <dbReference type="ARBA" id="ARBA00022898"/>
    </source>
</evidence>
<evidence type="ECO:0000313" key="4">
    <source>
        <dbReference type="EMBL" id="RVZ23839.1"/>
    </source>
</evidence>
<organism evidence="4 5">
    <name type="scientific">Helicobacter pylori</name>
    <name type="common">Campylobacter pylori</name>
    <dbReference type="NCBI Taxonomy" id="210"/>
    <lineage>
        <taxon>Bacteria</taxon>
        <taxon>Pseudomonadati</taxon>
        <taxon>Campylobacterota</taxon>
        <taxon>Epsilonproteobacteria</taxon>
        <taxon>Campylobacterales</taxon>
        <taxon>Helicobacteraceae</taxon>
        <taxon>Helicobacter</taxon>
    </lineage>
</organism>
<dbReference type="Pfam" id="PF02784">
    <property type="entry name" value="Orn_Arg_deC_N"/>
    <property type="match status" value="1"/>
</dbReference>
<sequence>EYQYSGAFKAVFPLKVNQMPSFVLPLVQGAKGLDYGLEAGSKSELIIAMSYTNPTAPITVNGFKDKEMIELGFIAKSMQHEITLTIEGLNELKTIIAVAKQNDFVACPKIGIRIRLHSAGTGVWAKSGGINSKFGLSST</sequence>
<dbReference type="PANTHER" id="PTHR43295:SF9">
    <property type="entry name" value="BIOSYNTHETIC ARGININE DECARBOXYLASE"/>
    <property type="match status" value="1"/>
</dbReference>
<dbReference type="GO" id="GO:0006527">
    <property type="term" value="P:L-arginine catabolic process"/>
    <property type="evidence" value="ECO:0007669"/>
    <property type="project" value="InterPro"/>
</dbReference>
<dbReference type="PRINTS" id="PR01180">
    <property type="entry name" value="ARGDCRBXLASE"/>
</dbReference>
<feature type="non-terminal residue" evidence="4">
    <location>
        <position position="139"/>
    </location>
</feature>
<evidence type="ECO:0000259" key="3">
    <source>
        <dbReference type="Pfam" id="PF02784"/>
    </source>
</evidence>
<dbReference type="Proteomes" id="UP000289022">
    <property type="component" value="Unassembled WGS sequence"/>
</dbReference>
<feature type="non-terminal residue" evidence="4">
    <location>
        <position position="1"/>
    </location>
</feature>
<evidence type="ECO:0000256" key="1">
    <source>
        <dbReference type="ARBA" id="ARBA00001933"/>
    </source>
</evidence>
<name>A0A438WIC5_HELPX</name>
<dbReference type="EMBL" id="RJGP01001119">
    <property type="protein sequence ID" value="RVZ23839.1"/>
    <property type="molecule type" value="Genomic_DNA"/>
</dbReference>
<evidence type="ECO:0000313" key="5">
    <source>
        <dbReference type="Proteomes" id="UP000289022"/>
    </source>
</evidence>
<gene>
    <name evidence="4" type="ORF">EC518_12360</name>
</gene>
<protein>
    <submittedName>
        <fullName evidence="4">Arginine decarboxylase</fullName>
    </submittedName>
</protein>
<comment type="caution">
    <text evidence="4">The sequence shown here is derived from an EMBL/GenBank/DDBJ whole genome shotgun (WGS) entry which is preliminary data.</text>
</comment>
<reference evidence="4 5" key="1">
    <citation type="submission" date="2018-11" db="EMBL/GenBank/DDBJ databases">
        <title>Genetic determinants and prediction of antibiotic resistance phenotypes in Helicobacter pylori.</title>
        <authorList>
            <person name="Wagner K."/>
        </authorList>
    </citation>
    <scope>NUCLEOTIDE SEQUENCE [LARGE SCALE GENOMIC DNA]</scope>
    <source>
        <strain evidence="4 5">ZH70</strain>
    </source>
</reference>
<dbReference type="InterPro" id="IPR029066">
    <property type="entry name" value="PLP-binding_barrel"/>
</dbReference>
<dbReference type="GO" id="GO:0008792">
    <property type="term" value="F:arginine decarboxylase activity"/>
    <property type="evidence" value="ECO:0007669"/>
    <property type="project" value="InterPro"/>
</dbReference>
<accession>A0A438WIC5</accession>
<dbReference type="InterPro" id="IPR022644">
    <property type="entry name" value="De-COase2_N"/>
</dbReference>
<comment type="cofactor">
    <cofactor evidence="1">
        <name>pyridoxal 5'-phosphate</name>
        <dbReference type="ChEBI" id="CHEBI:597326"/>
    </cofactor>
</comment>
<keyword evidence="2" id="KW-0663">Pyridoxal phosphate</keyword>
<feature type="domain" description="Orn/DAP/Arg decarboxylase 2 N-terminal" evidence="3">
    <location>
        <begin position="8"/>
        <end position="137"/>
    </location>
</feature>
<dbReference type="InterPro" id="IPR002985">
    <property type="entry name" value="Arg_decrbxlase"/>
</dbReference>
<dbReference type="GO" id="GO:0008295">
    <property type="term" value="P:spermidine biosynthetic process"/>
    <property type="evidence" value="ECO:0007669"/>
    <property type="project" value="InterPro"/>
</dbReference>